<dbReference type="InterPro" id="IPR001205">
    <property type="entry name" value="RNA-dir_pol_C"/>
</dbReference>
<dbReference type="KEGG" id="vg:80543862"/>
<dbReference type="SUPFAM" id="SSF52540">
    <property type="entry name" value="P-loop containing nucleoside triphosphate hydrolases"/>
    <property type="match status" value="2"/>
</dbReference>
<keyword evidence="7" id="KW-0941">Suppressor of RNA silencing</keyword>
<evidence type="ECO:0000256" key="22">
    <source>
        <dbReference type="ARBA" id="ARBA00022806"/>
    </source>
</evidence>
<dbReference type="PRINTS" id="PR00966">
    <property type="entry name" value="NIAPOTYPTASE"/>
</dbReference>
<dbReference type="Pfam" id="PF00767">
    <property type="entry name" value="Poty_coat"/>
    <property type="match status" value="1"/>
</dbReference>
<dbReference type="Gene3D" id="2.40.10.10">
    <property type="entry name" value="Trypsin-like serine proteases"/>
    <property type="match status" value="2"/>
</dbReference>
<feature type="domain" description="Peptidase C6" evidence="39">
    <location>
        <begin position="727"/>
        <end position="849"/>
    </location>
</feature>
<feature type="domain" description="Helicase C-terminal" evidence="37">
    <location>
        <begin position="1490"/>
        <end position="1653"/>
    </location>
</feature>
<dbReference type="GO" id="GO:0005524">
    <property type="term" value="F:ATP binding"/>
    <property type="evidence" value="ECO:0007669"/>
    <property type="project" value="UniProtKB-KW"/>
</dbReference>
<dbReference type="InterPro" id="IPR009003">
    <property type="entry name" value="Peptidase_S1_PA"/>
</dbReference>
<evidence type="ECO:0000256" key="25">
    <source>
        <dbReference type="ARBA" id="ARBA00022844"/>
    </source>
</evidence>
<keyword evidence="24" id="KW-0067">ATP-binding</keyword>
<keyword evidence="9" id="KW-1036">Host cytoplasmic vesicle</keyword>
<dbReference type="CDD" id="cd23175">
    <property type="entry name" value="ps-ssRNAv_Potyviridae_RdRp"/>
    <property type="match status" value="1"/>
</dbReference>
<dbReference type="GO" id="GO:0004386">
    <property type="term" value="F:helicase activity"/>
    <property type="evidence" value="ECO:0007669"/>
    <property type="project" value="UniProtKB-KW"/>
</dbReference>
<dbReference type="PROSITE" id="PS51436">
    <property type="entry name" value="POTYVIRUS_NIA_PRO"/>
    <property type="match status" value="1"/>
</dbReference>
<keyword evidence="13" id="KW-0167">Capsid protein</keyword>
<feature type="active site" description="For helper component proteinase activity" evidence="32">
    <location>
        <position position="735"/>
    </location>
</feature>
<keyword evidence="23" id="KW-0788">Thiol protease</keyword>
<dbReference type="GO" id="GO:0006351">
    <property type="term" value="P:DNA-templated transcription"/>
    <property type="evidence" value="ECO:0007669"/>
    <property type="project" value="InterPro"/>
</dbReference>
<dbReference type="InterPro" id="IPR043504">
    <property type="entry name" value="Peptidase_S1_PA_chymotrypsin"/>
</dbReference>
<comment type="catalytic activity">
    <reaction evidence="2">
        <text>Hydrolyzes a Gly-|-Gly bond at its own C-terminus, commonly in the sequence -Tyr-Xaa-Val-Gly-|-Gly, in the processing of the potyviral polyprotein.</text>
        <dbReference type="EC" id="3.4.22.45"/>
    </reaction>
</comment>
<evidence type="ECO:0000256" key="27">
    <source>
        <dbReference type="ARBA" id="ARBA00023280"/>
    </source>
</evidence>
<feature type="domain" description="Peptidase S30" evidence="40">
    <location>
        <begin position="248"/>
        <end position="391"/>
    </location>
</feature>
<evidence type="ECO:0000256" key="14">
    <source>
        <dbReference type="ARBA" id="ARBA00022562"/>
    </source>
</evidence>
<dbReference type="InterPro" id="IPR001650">
    <property type="entry name" value="Helicase_C-like"/>
</dbReference>
<dbReference type="InterPro" id="IPR043502">
    <property type="entry name" value="DNA/RNA_pol_sf"/>
</dbReference>
<organism evidence="41 42">
    <name type="scientific">Marigold mosaic virus</name>
    <dbReference type="NCBI Taxonomy" id="2820912"/>
    <lineage>
        <taxon>Viruses</taxon>
        <taxon>Riboviria</taxon>
        <taxon>Orthornavirae</taxon>
        <taxon>Pisuviricota</taxon>
        <taxon>Stelpaviricetes</taxon>
        <taxon>Patatavirales</taxon>
        <taxon>Potyviridae</taxon>
        <taxon>Potyvirus</taxon>
        <taxon>Potyvirus tagetis</taxon>
    </lineage>
</organism>
<dbReference type="GO" id="GO:0044161">
    <property type="term" value="C:host cell cytoplasmic vesicle"/>
    <property type="evidence" value="ECO:0007669"/>
    <property type="project" value="UniProtKB-SubCell"/>
</dbReference>
<dbReference type="InterPro" id="IPR043128">
    <property type="entry name" value="Rev_trsase/Diguanyl_cyclase"/>
</dbReference>
<dbReference type="InterPro" id="IPR001456">
    <property type="entry name" value="HC-pro"/>
</dbReference>
<sequence length="3196" mass="362675">MTSVVISISQAKHPYQVDRYNLKHGTRYTKYHLARSLAAERRGWDYDWDDDVFSCFICKDTWMSIRDEREDHECEVHEFTLADYVPMKLQKPFDDDAGALFTPMVIDEQPLPVSPINFGTVNEAIKQSEQAAYKKQYVERQLDAYAMMSQWFKQNPEEAKFGDVIEVDGQLTFSNVHTDVFSPPRPATTEEQKEMDFANGEDAIVDSLQWQCENVATKMEEPVSKVREVENFTTPSRRKRINKKAAQTLNEQTWISFVNSVMKVIKKQNKQFEFVTKKAVSGCIKRVGYKPVVRLNVAHLKGKRLSQDIRVDEDQEDLIRKLAHHCSFNDTKIHTEVSRGCSGFVLNPNKLHQNARLKDSEIFIVRGAFDGYLVDAREYLRPQAKHAIVQYSDVASTFWKGFTDKFLECIPTDIDHTCAPSFSVKDCGEVAGIVCQTIMPCGKITCADCARQYNNFSKGEVRERLLSIFTVNEVKLRKQFPQFTHVIKFLEEYGELLNTVNTNLDGFSNIKRLAGDKTEAPFNHINRLNEILIKGASASSKEFIEATSVLLELTRFQMNRTDNIKKGNLAYFRNKISGKAHINPTLLCDNQLDQNGNFIWGQRGYHAKRFFNNFFETVDPTQGYEKYIIRRNPNGTRKLAIGNLIVSTNLERLRDQLKGERIEAEPLTDECVSKQNGNYAYPCCCVTHEDGTPVLSEIKMPTKNHLVIGNTGDSKFVDLPVEKNLNMYIAKEGYCYVNIFLAMAINVDEKDAKEFTKMVRDVAISKLGKWPSVLDLATICHLLIVFFPSVYNAELPRILVDHKTKTMHVIDSYGSLTTGYHVLKANSVAQFSRFAFNSLESELKHYRVGGTEFNGSSEYVGVQKLVRGIYKPKELKTILLNEPYLLILSTLSPGVLIALFNSGSLEVATRHLLHTKHDMATVSVMLTALAQKVSTAKLITQQIQVIEQHAADIIEVIANSPGDSTSKVLAMEVLIRLQARSDSDETLLGNGFMTLRQSTLNIMEKNYLQVLEDAWQELTWLEKLSAIYSAQQWRKRIPKPVKPESTADMGGRYDISFGSLREQAIAKLKQWFNDGCSYTSSKFSNMCLSVVNSMFAVAKYCIPDIFYFVNLLLVISLLLGISGRLNEFVQNHQENKRKAQMLERWDKEQAVVNLYQVLVSKIGKAPTKDEFIEFVSSTHPELIDVAKGLISDDVVEHQASKRKSEADLERIVAFVSLIMMLFDSEKSDCVFRVLNKLKSLVGTIDNEVYHQSLDDIQDTFDEKNLTIDFEVEGGELVHNDTTDSTFERWWANQLANGNTIPHYRTEGVFMEFTRQTAVKIANDIAHGDANDILLMGAVGSGKSTGLPFHLSKKGRVLLVEPTRPLAENVCKQLRQDPFYVNATLKMRGCSTFGSSPITIMTSGYAFHYLSNNTSNLQDFEFVIFDECHVSDAQAMAFRSLLSEYNFPGKIVKVSATPPGREFEFKTQHPVKLIVEESLSMQQFVSNLGSGANSDVIKCGNNFLIYVASYNEVDQLGKMLTDRKFKVTKVDGRTMKIGSVEIQTVGTDTCKHFVVATNIIENGVTLDVDVVVDFGMKVVPILDVDNRMIRYNKTSINFGERIQRLGRVGRHKPGTALRIGHTEKGLTEIPSVIATEAAFLCFTKGLPVMTQNVSTNLLSHCTVRQARTMLHFELHPFFMVNFVRFDGTMHQAVHSLLKQYKLRDSEIIMNKLAIPSSGTSSWIRATDYNRIGANFSADSKMRVSFYAKDIPEMLHERLWQAIQDHKSDIGFGRCTSVSACKIAYTLQTDVHSIQRTVKIIDKLIELELQKQEAFRNVTASSCSNSTYSLAAIANAIKAKYARDHTAENIAILQSAKAHIQEFANLSLDVGFRDMELQRLSKLVEDHGSLECVYHQSASSMRKHLRLKGQWDGSLITRDALIMIATLGGGAWMLYEHFINKFNEEVYHQAGRKNKRQQQKLKFRQARDNKYAREVYGDEATMEAHFGSAYTKKGKKGGTVKNLGKKSRRFINMYGYDPADFSFVRFLDPLTGYTLDENPIQDINIVQEHFTKIRMDMLGEGDLEPQHFSGNNIVEAYYVDDLTKKALKVDLTPHNPTRLGDHSASIAGFPEREGELRQTGAPIMVDPSRVPKQKEYEEGEAVHEGASMYRGMRDYNPIASAICYLENNSDGHIVHQYGLGYGGLIITNQHLFKRNNGSLTIRSHHGEFVVKNTTTLKLFPCEGRDVIIIQMPKDFPVFAQKLKFRTPVDSERVCMVGSNFQTKSISSTVSETSTTHHLANSHFWNHWIETKDGHCGFPIVSTKDGYILGLHSLSNTRNTKNYYASFPEDFEGSILKTSEQIEWVKHWKYNSDNVCWGKLDILASKPEGLFKVSKLVSDLEAEFVYEQSAHKKWMLDSLNGNLKAVASCPSKLVTSHVVKGKCPLFELYLQTHEEERKFFKPLMGAYDKSRLNKDAYIKDIMKYAKPIIVGDVDCNVFEQAVIGVIHMLERVGFTECNYITDEREIFGALNMKAAVGALYTGKKRDYFEAFTDGDREEIVKQSCLRVYTGKLGVWNGSLKAELRPIEKVLANKTRTFTAAPIDTLLAGKVCVDDFNNKFYSLNITAPWSVGMTKFYGGWDELLRKLPDGWVYCDADGSQFDSSLSPYLINAVLNIRLHFMEEWDIGVEMLKNLYTEIVYTPISTPDGTVVKKYKGNNSGQPSTVVDNTLMVIIAMFYTLLKLGIPLEDHDKICRYFVNGDDLLLSIKPEYEHLLDSFAELFGTLGLNYTFDSRTSKRTDLWFMSHQGMLVDNLYIPKLEQERIVSILEWDRSKEPHHRLEAICAAMIESWGYNDLTREIRKFYSWILDQAPYSEMAKNGKAPYIAETALRRLYTNIEPTEDELEVYTKLLMEIDYDEEDAWQVYHQNDEELDAGQKVAQATAEREKAEREREAANELSRTNQRRADEEEQNRINNAGRTNGDRDVNAGTSGTASIPRLKNLASKLTLPKVRGTVAVNLDHLIKYEPAQVDLSNTRSTKSQFESWHDGVMADYGVTPEQMAFLMGGLMVWCIENGTSPNINGMWVMMDGEEQVEYPIKPLIDHARPTFRQIMAHFSSLAEAYIEKRNFKEPYMPRYGIQRNLRDMSLARYAFDFYEITSKTPARAKEAHFQMKAAALVNTSTKLFGLDGNVATKEEDTERHTAGDVNQNLHTMMGVRGAN</sequence>
<keyword evidence="8" id="KW-0696">RNA-directed RNA polymerase</keyword>
<evidence type="ECO:0000256" key="26">
    <source>
        <dbReference type="ARBA" id="ARBA00022953"/>
    </source>
</evidence>
<evidence type="ECO:0000256" key="16">
    <source>
        <dbReference type="ARBA" id="ARBA00022632"/>
    </source>
</evidence>
<keyword evidence="42" id="KW-1185">Reference proteome</keyword>
<dbReference type="InterPro" id="IPR014001">
    <property type="entry name" value="Helicase_ATP-bd"/>
</dbReference>
<dbReference type="GO" id="GO:0003968">
    <property type="term" value="F:RNA-directed RNA polymerase activity"/>
    <property type="evidence" value="ECO:0007669"/>
    <property type="project" value="UniProtKB-KW"/>
</dbReference>
<dbReference type="GO" id="GO:0004197">
    <property type="term" value="F:cysteine-type endopeptidase activity"/>
    <property type="evidence" value="ECO:0007669"/>
    <property type="project" value="InterPro"/>
</dbReference>
<evidence type="ECO:0000256" key="29">
    <source>
        <dbReference type="ARBA" id="ARBA00029422"/>
    </source>
</evidence>
<evidence type="ECO:0000259" key="36">
    <source>
        <dbReference type="PROSITE" id="PS51192"/>
    </source>
</evidence>
<dbReference type="PROSITE" id="PS51192">
    <property type="entry name" value="HELICASE_ATP_BIND_1"/>
    <property type="match status" value="1"/>
</dbReference>
<evidence type="ECO:0000256" key="7">
    <source>
        <dbReference type="ARBA" id="ARBA00022463"/>
    </source>
</evidence>
<dbReference type="InterPro" id="IPR027417">
    <property type="entry name" value="P-loop_NTPase"/>
</dbReference>
<evidence type="ECO:0000256" key="4">
    <source>
        <dbReference type="ARBA" id="ARBA00004328"/>
    </source>
</evidence>
<evidence type="ECO:0000256" key="13">
    <source>
        <dbReference type="ARBA" id="ARBA00022561"/>
    </source>
</evidence>
<feature type="compositionally biased region" description="Basic and acidic residues" evidence="34">
    <location>
        <begin position="2919"/>
        <end position="2931"/>
    </location>
</feature>
<keyword evidence="21" id="KW-0378">Hydrolase</keyword>
<keyword evidence="16" id="KW-1090">Inhibition of host innate immune response by virus</keyword>
<evidence type="ECO:0000256" key="33">
    <source>
        <dbReference type="RuleBase" id="RU003351"/>
    </source>
</evidence>
<keyword evidence="26" id="KW-0693">Viral RNA replication</keyword>
<keyword evidence="17" id="KW-0645">Protease</keyword>
<reference evidence="41" key="1">
    <citation type="submission" date="2021-01" db="EMBL/GenBank/DDBJ databases">
        <authorList>
            <person name="Yin H."/>
        </authorList>
    </citation>
    <scope>NUCLEOTIDE SEQUENCE</scope>
    <source>
        <strain evidence="41">BJ</strain>
    </source>
</reference>
<comment type="function">
    <text evidence="31">Mediates the cap-independent, EIF4E-dependent translation of viral genomic RNAs. Binds to the cap-binding site of host EIF4E and thus interferes with the host EIF4E-dependent mRNA export and translation. VPg-RNA directly binds EIF4E and is a template for transcription. Also forms trimeric complexes with EIF4E-EIF4G, which are templates for translation.</text>
</comment>
<keyword evidence="19" id="KW-0548">Nucleotidyltransferase</keyword>
<evidence type="ECO:0000256" key="19">
    <source>
        <dbReference type="ARBA" id="ARBA00022695"/>
    </source>
</evidence>
<dbReference type="SUPFAM" id="SSF56672">
    <property type="entry name" value="DNA/RNA polymerases"/>
    <property type="match status" value="1"/>
</dbReference>
<keyword evidence="10" id="KW-1139">Helical capsid protein</keyword>
<dbReference type="InterPro" id="IPR001592">
    <property type="entry name" value="Poty_coat"/>
</dbReference>
<comment type="function">
    <text evidence="28">Involved in aphid transmission, cell-to-cell and systemis movement, encapsidation of the viral RNA and in the regulation of viral RNA amplification.</text>
</comment>
<evidence type="ECO:0000313" key="41">
    <source>
        <dbReference type="EMBL" id="QTG10435.1"/>
    </source>
</evidence>
<evidence type="ECO:0000256" key="10">
    <source>
        <dbReference type="ARBA" id="ARBA00022497"/>
    </source>
</evidence>
<evidence type="ECO:0000256" key="34">
    <source>
        <dbReference type="SAM" id="MobiDB-lite"/>
    </source>
</evidence>
<dbReference type="InterPro" id="IPR013648">
    <property type="entry name" value="PP_Potyviridae"/>
</dbReference>
<keyword evidence="11" id="KW-0191">Covalent protein-RNA linkage</keyword>
<comment type="function">
    <text evidence="29">Has helicase activity. It may be involved in replication.</text>
</comment>
<feature type="domain" description="Peptidase C4" evidence="38">
    <location>
        <begin position="2143"/>
        <end position="2361"/>
    </location>
</feature>
<dbReference type="GO" id="GO:0042025">
    <property type="term" value="C:host cell nucleus"/>
    <property type="evidence" value="ECO:0007669"/>
    <property type="project" value="UniProtKB-SubCell"/>
</dbReference>
<evidence type="ECO:0000256" key="20">
    <source>
        <dbReference type="ARBA" id="ARBA00022741"/>
    </source>
</evidence>
<dbReference type="Pfam" id="PF13608">
    <property type="entry name" value="Potyvirid-P3"/>
    <property type="match status" value="1"/>
</dbReference>
<dbReference type="Pfam" id="PF00863">
    <property type="entry name" value="Peptidase_C4"/>
    <property type="match status" value="1"/>
</dbReference>
<dbReference type="GO" id="GO:0019029">
    <property type="term" value="C:helical viral capsid"/>
    <property type="evidence" value="ECO:0007669"/>
    <property type="project" value="UniProtKB-KW"/>
</dbReference>
<evidence type="ECO:0000256" key="28">
    <source>
        <dbReference type="ARBA" id="ARBA00029405"/>
    </source>
</evidence>
<accession>A0A8A5NZ45</accession>
<dbReference type="PANTHER" id="PTHR43519">
    <property type="entry name" value="ATP-DEPENDENT RNA HELICASE HRPB"/>
    <property type="match status" value="1"/>
</dbReference>
<dbReference type="GeneID" id="80543862"/>
<dbReference type="InterPro" id="IPR002540">
    <property type="entry name" value="Pept_S30_P1_potyvir"/>
</dbReference>
<dbReference type="PROSITE" id="PS51871">
    <property type="entry name" value="PV_P1_PRO"/>
    <property type="match status" value="1"/>
</dbReference>
<comment type="subcellular location">
    <subcellularLocation>
        <location evidence="30">Host cytoplasmic vesicle</location>
    </subcellularLocation>
    <subcellularLocation>
        <location evidence="3">Host nucleus</location>
    </subcellularLocation>
    <subcellularLocation>
        <location evidence="4">Virion</location>
    </subcellularLocation>
</comment>
<dbReference type="PANTHER" id="PTHR43519:SF1">
    <property type="entry name" value="ATP-DEPENDENT RNA HELICASE HRPB"/>
    <property type="match status" value="1"/>
</dbReference>
<keyword evidence="14" id="KW-1048">Host nucleus</keyword>
<evidence type="ECO:0000256" key="30">
    <source>
        <dbReference type="ARBA" id="ARBA00034108"/>
    </source>
</evidence>
<dbReference type="Pfam" id="PF01577">
    <property type="entry name" value="Peptidase_S30"/>
    <property type="match status" value="1"/>
</dbReference>
<evidence type="ECO:0000256" key="15">
    <source>
        <dbReference type="ARBA" id="ARBA00022581"/>
    </source>
</evidence>
<dbReference type="InterPro" id="IPR031159">
    <property type="entry name" value="HC_PRO_CPD_dom"/>
</dbReference>
<evidence type="ECO:0000256" key="31">
    <source>
        <dbReference type="ARBA" id="ARBA00045403"/>
    </source>
</evidence>
<evidence type="ECO:0000256" key="3">
    <source>
        <dbReference type="ARBA" id="ARBA00004147"/>
    </source>
</evidence>
<dbReference type="Gene3D" id="3.40.50.300">
    <property type="entry name" value="P-loop containing nucleotide triphosphate hydrolases"/>
    <property type="match status" value="2"/>
</dbReference>
<evidence type="ECO:0000256" key="6">
    <source>
        <dbReference type="ARBA" id="ARBA00020107"/>
    </source>
</evidence>
<comment type="similarity">
    <text evidence="5 33">Belongs to the potyviridae genome polyprotein family.</text>
</comment>
<keyword evidence="20" id="KW-0547">Nucleotide-binding</keyword>
<dbReference type="InterPro" id="IPR001730">
    <property type="entry name" value="Potyv_NIa-pro_dom"/>
</dbReference>
<dbReference type="GO" id="GO:0006508">
    <property type="term" value="P:proteolysis"/>
    <property type="evidence" value="ECO:0007669"/>
    <property type="project" value="UniProtKB-KW"/>
</dbReference>
<feature type="region of interest" description="Disordered" evidence="34">
    <location>
        <begin position="2909"/>
        <end position="2970"/>
    </location>
</feature>
<name>A0A8A5NZ45_9POTV</name>
<evidence type="ECO:0000259" key="37">
    <source>
        <dbReference type="PROSITE" id="PS51194"/>
    </source>
</evidence>
<feature type="domain" description="RdRp catalytic" evidence="35">
    <location>
        <begin position="2627"/>
        <end position="2751"/>
    </location>
</feature>
<dbReference type="GO" id="GO:0052170">
    <property type="term" value="P:symbiont-mediated suppression of host innate immune response"/>
    <property type="evidence" value="ECO:0007669"/>
    <property type="project" value="UniProtKB-KW"/>
</dbReference>
<proteinExistence type="inferred from homology"/>
<dbReference type="RefSeq" id="YP_010805010.1">
    <property type="nucleotide sequence ID" value="NC_077104.1"/>
</dbReference>
<evidence type="ECO:0000256" key="5">
    <source>
        <dbReference type="ARBA" id="ARBA00006064"/>
    </source>
</evidence>
<evidence type="ECO:0000313" key="42">
    <source>
        <dbReference type="Proteomes" id="UP001162076"/>
    </source>
</evidence>
<evidence type="ECO:0000256" key="21">
    <source>
        <dbReference type="ARBA" id="ARBA00022801"/>
    </source>
</evidence>
<dbReference type="Gene3D" id="3.30.70.270">
    <property type="match status" value="1"/>
</dbReference>
<evidence type="ECO:0000259" key="39">
    <source>
        <dbReference type="PROSITE" id="PS51744"/>
    </source>
</evidence>
<dbReference type="GO" id="GO:0016818">
    <property type="term" value="F:hydrolase activity, acting on acid anhydrides, in phosphorus-containing anhydrides"/>
    <property type="evidence" value="ECO:0007669"/>
    <property type="project" value="InterPro"/>
</dbReference>
<dbReference type="PROSITE" id="PS51744">
    <property type="entry name" value="HC_PRO_CPD"/>
    <property type="match status" value="1"/>
</dbReference>
<dbReference type="Pfam" id="PF00680">
    <property type="entry name" value="RdRP_1"/>
    <property type="match status" value="1"/>
</dbReference>
<evidence type="ECO:0000256" key="8">
    <source>
        <dbReference type="ARBA" id="ARBA00022484"/>
    </source>
</evidence>
<evidence type="ECO:0000256" key="18">
    <source>
        <dbReference type="ARBA" id="ARBA00022679"/>
    </source>
</evidence>
<keyword evidence="12" id="KW-0597">Phosphoprotein</keyword>
<evidence type="ECO:0000256" key="9">
    <source>
        <dbReference type="ARBA" id="ARBA00022488"/>
    </source>
</evidence>
<evidence type="ECO:0000259" key="35">
    <source>
        <dbReference type="PROSITE" id="PS50507"/>
    </source>
</evidence>
<dbReference type="SMART" id="SM00490">
    <property type="entry name" value="HELICc"/>
    <property type="match status" value="1"/>
</dbReference>
<dbReference type="InterPro" id="IPR011545">
    <property type="entry name" value="DEAD/DEAH_box_helicase_dom"/>
</dbReference>
<evidence type="ECO:0000256" key="12">
    <source>
        <dbReference type="ARBA" id="ARBA00022553"/>
    </source>
</evidence>
<evidence type="ECO:0000256" key="1">
    <source>
        <dbReference type="ARBA" id="ARBA00000785"/>
    </source>
</evidence>
<comment type="catalytic activity">
    <reaction evidence="1">
        <text>Hydrolyzes glutaminyl bonds, and activity is further restricted by preferences for the amino acids in P6 - P1' that vary with the species of potyvirus, e.g. Glu-Xaa-Xaa-Tyr-Xaa-Gln-|-(Ser or Gly) for the enzyme from tobacco etch virus. The natural substrate is the viral polyprotein, but other proteins and oligopeptides containing the appropriate consensus sequence are also cleaved.</text>
        <dbReference type="EC" id="3.4.22.44"/>
    </reaction>
</comment>
<dbReference type="Pfam" id="PF00271">
    <property type="entry name" value="Helicase_C"/>
    <property type="match status" value="1"/>
</dbReference>
<evidence type="ECO:0000259" key="40">
    <source>
        <dbReference type="PROSITE" id="PS51871"/>
    </source>
</evidence>
<dbReference type="InterPro" id="IPR042308">
    <property type="entry name" value="HC_PRO_CPD_sf"/>
</dbReference>
<dbReference type="SMART" id="SM00487">
    <property type="entry name" value="DEXDc"/>
    <property type="match status" value="1"/>
</dbReference>
<evidence type="ECO:0000256" key="32">
    <source>
        <dbReference type="PROSITE-ProRule" id="PRU01080"/>
    </source>
</evidence>
<dbReference type="GO" id="GO:0039694">
    <property type="term" value="P:viral RNA genome replication"/>
    <property type="evidence" value="ECO:0007669"/>
    <property type="project" value="InterPro"/>
</dbReference>
<evidence type="ECO:0000256" key="24">
    <source>
        <dbReference type="ARBA" id="ARBA00022840"/>
    </source>
</evidence>
<dbReference type="PROSITE" id="PS51194">
    <property type="entry name" value="HELICASE_CTER"/>
    <property type="match status" value="1"/>
</dbReference>
<evidence type="ECO:0000256" key="11">
    <source>
        <dbReference type="ARBA" id="ARBA00022520"/>
    </source>
</evidence>
<feature type="domain" description="Helicase ATP-binding" evidence="36">
    <location>
        <begin position="1323"/>
        <end position="1475"/>
    </location>
</feature>
<protein>
    <recommendedName>
        <fullName evidence="6">Genome polyprotein</fullName>
    </recommendedName>
</protein>
<evidence type="ECO:0000256" key="23">
    <source>
        <dbReference type="ARBA" id="ARBA00022807"/>
    </source>
</evidence>
<evidence type="ECO:0000259" key="38">
    <source>
        <dbReference type="PROSITE" id="PS51436"/>
    </source>
</evidence>
<dbReference type="GO" id="GO:0003723">
    <property type="term" value="F:RNA binding"/>
    <property type="evidence" value="ECO:0007669"/>
    <property type="project" value="InterPro"/>
</dbReference>
<dbReference type="SUPFAM" id="SSF50494">
    <property type="entry name" value="Trypsin-like serine proteases"/>
    <property type="match status" value="1"/>
</dbReference>
<dbReference type="InterPro" id="IPR007094">
    <property type="entry name" value="RNA-dir_pol_PSvirus"/>
</dbReference>
<keyword evidence="15" id="KW-0945">Host-virus interaction</keyword>
<keyword evidence="18" id="KW-0808">Transferase</keyword>
<keyword evidence="27" id="KW-0899">Viral immunoevasion</keyword>
<dbReference type="Pfam" id="PF08440">
    <property type="entry name" value="Poty_PP"/>
    <property type="match status" value="1"/>
</dbReference>
<dbReference type="Gene3D" id="3.90.70.150">
    <property type="entry name" value="Helper component proteinase"/>
    <property type="match status" value="1"/>
</dbReference>
<dbReference type="Proteomes" id="UP001162076">
    <property type="component" value="Segment"/>
</dbReference>
<dbReference type="EMBL" id="MW546936">
    <property type="protein sequence ID" value="QTG10435.1"/>
    <property type="molecule type" value="Genomic_RNA"/>
</dbReference>
<keyword evidence="25" id="KW-0946">Virion</keyword>
<feature type="active site" description="For helper component proteinase activity" evidence="32">
    <location>
        <position position="808"/>
    </location>
</feature>
<dbReference type="Pfam" id="PF00851">
    <property type="entry name" value="Peptidase_C6"/>
    <property type="match status" value="1"/>
</dbReference>
<keyword evidence="22" id="KW-0347">Helicase</keyword>
<dbReference type="InterPro" id="IPR039560">
    <property type="entry name" value="Potyvirid-P3"/>
</dbReference>
<dbReference type="GO" id="GO:0005198">
    <property type="term" value="F:structural molecule activity"/>
    <property type="evidence" value="ECO:0007669"/>
    <property type="project" value="InterPro"/>
</dbReference>
<dbReference type="PROSITE" id="PS50507">
    <property type="entry name" value="RDRP_SSRNA_POS"/>
    <property type="match status" value="1"/>
</dbReference>
<evidence type="ECO:0000256" key="17">
    <source>
        <dbReference type="ARBA" id="ARBA00022670"/>
    </source>
</evidence>
<evidence type="ECO:0000256" key="2">
    <source>
        <dbReference type="ARBA" id="ARBA00001848"/>
    </source>
</evidence>
<dbReference type="Pfam" id="PF00270">
    <property type="entry name" value="DEAD"/>
    <property type="match status" value="1"/>
</dbReference>